<name>A0A2X2JDT8_SPHMU</name>
<organism evidence="1 2">
    <name type="scientific">Sphingobacterium multivorum</name>
    <dbReference type="NCBI Taxonomy" id="28454"/>
    <lineage>
        <taxon>Bacteria</taxon>
        <taxon>Pseudomonadati</taxon>
        <taxon>Bacteroidota</taxon>
        <taxon>Sphingobacteriia</taxon>
        <taxon>Sphingobacteriales</taxon>
        <taxon>Sphingobacteriaceae</taxon>
        <taxon>Sphingobacterium</taxon>
    </lineage>
</organism>
<dbReference type="AlphaFoldDB" id="A0A2X2JDT8"/>
<evidence type="ECO:0000313" key="1">
    <source>
        <dbReference type="EMBL" id="SPZ92527.1"/>
    </source>
</evidence>
<dbReference type="EMBL" id="UAUU01000011">
    <property type="protein sequence ID" value="SPZ92527.1"/>
    <property type="molecule type" value="Genomic_DNA"/>
</dbReference>
<protein>
    <recommendedName>
        <fullName evidence="3">Bacterial Ig domain-containing protein</fullName>
    </recommendedName>
</protein>
<reference evidence="1 2" key="1">
    <citation type="submission" date="2018-06" db="EMBL/GenBank/DDBJ databases">
        <authorList>
            <consortium name="Pathogen Informatics"/>
            <person name="Doyle S."/>
        </authorList>
    </citation>
    <scope>NUCLEOTIDE SEQUENCE [LARGE SCALE GENOMIC DNA]</scope>
    <source>
        <strain evidence="1 2">NCTC11343</strain>
    </source>
</reference>
<gene>
    <name evidence="1" type="ORF">NCTC11343_04555</name>
</gene>
<evidence type="ECO:0000313" key="2">
    <source>
        <dbReference type="Proteomes" id="UP000251241"/>
    </source>
</evidence>
<proteinExistence type="predicted"/>
<dbReference type="Proteomes" id="UP000251241">
    <property type="component" value="Unassembled WGS sequence"/>
</dbReference>
<accession>A0A2X2JDT8</accession>
<dbReference type="RefSeq" id="WP_112375934.1">
    <property type="nucleotide sequence ID" value="NZ_UAUU01000011.1"/>
</dbReference>
<sequence length="107" mass="11722">MGGSNKIVPNAEIEVRDTNNKLIAIKTADSQGRFKFTIKAEPTVGNINVNGSDGNSLGELEIAKVDMGRFYSQIEIAVKLFIINGVMKSTVPLSKKEIKEIKNQNNK</sequence>
<evidence type="ECO:0008006" key="3">
    <source>
        <dbReference type="Google" id="ProtNLM"/>
    </source>
</evidence>